<dbReference type="EMBL" id="HBGZ01007026">
    <property type="protein sequence ID" value="CAD9585459.1"/>
    <property type="molecule type" value="Transcribed_RNA"/>
</dbReference>
<protein>
    <submittedName>
        <fullName evidence="1">Uncharacterized protein</fullName>
    </submittedName>
</protein>
<dbReference type="EMBL" id="JATAAI010000008">
    <property type="protein sequence ID" value="KAK1743913.1"/>
    <property type="molecule type" value="Genomic_DNA"/>
</dbReference>
<proteinExistence type="predicted"/>
<reference evidence="2" key="2">
    <citation type="submission" date="2023-06" db="EMBL/GenBank/DDBJ databases">
        <title>Survivors Of The Sea: Transcriptome response of Skeletonema marinoi to long-term dormancy.</title>
        <authorList>
            <person name="Pinder M.I.M."/>
            <person name="Kourtchenko O."/>
            <person name="Robertson E.K."/>
            <person name="Larsson T."/>
            <person name="Maumus F."/>
            <person name="Osuna-Cruz C.M."/>
            <person name="Vancaester E."/>
            <person name="Stenow R."/>
            <person name="Vandepoele K."/>
            <person name="Ploug H."/>
            <person name="Bruchert V."/>
            <person name="Godhe A."/>
            <person name="Topel M."/>
        </authorList>
    </citation>
    <scope>NUCLEOTIDE SEQUENCE</scope>
    <source>
        <strain evidence="2">R05AC</strain>
    </source>
</reference>
<evidence type="ECO:0000313" key="3">
    <source>
        <dbReference type="Proteomes" id="UP001224775"/>
    </source>
</evidence>
<gene>
    <name evidence="2" type="ORF">QTG54_005510</name>
    <name evidence="1" type="ORF">SMAR0320_LOCUS4966</name>
</gene>
<sequence length="201" mass="23291">MTTKQKVTAPTKTMSWEDFYSKTDNANKLMDRVWYCLACTDKSVAQQKSFWEHWYWKDNASENKLNGKKEGCNHTNTKDVKGKEVDYPIWPLAFTESSMKMCPAIDLGCCVISPMKLSMQPIAFPTDDSRKEFRVDYCNVMGTKMYFIFVLDPNISEEDIQKNFDALETENGISRDWFHKVQWESDYVLGSAGEPDINPNK</sequence>
<dbReference type="AlphaFoldDB" id="A0A7S2PAF7"/>
<evidence type="ECO:0000313" key="1">
    <source>
        <dbReference type="EMBL" id="CAD9585459.1"/>
    </source>
</evidence>
<dbReference type="Proteomes" id="UP001224775">
    <property type="component" value="Unassembled WGS sequence"/>
</dbReference>
<evidence type="ECO:0000313" key="2">
    <source>
        <dbReference type="EMBL" id="KAK1743913.1"/>
    </source>
</evidence>
<organism evidence="1">
    <name type="scientific">Skeletonema marinoi</name>
    <dbReference type="NCBI Taxonomy" id="267567"/>
    <lineage>
        <taxon>Eukaryota</taxon>
        <taxon>Sar</taxon>
        <taxon>Stramenopiles</taxon>
        <taxon>Ochrophyta</taxon>
        <taxon>Bacillariophyta</taxon>
        <taxon>Coscinodiscophyceae</taxon>
        <taxon>Thalassiosirophycidae</taxon>
        <taxon>Thalassiosirales</taxon>
        <taxon>Skeletonemataceae</taxon>
        <taxon>Skeletonema</taxon>
        <taxon>Skeletonema marinoi-dohrnii complex</taxon>
    </lineage>
</organism>
<reference evidence="1" key="1">
    <citation type="submission" date="2021-01" db="EMBL/GenBank/DDBJ databases">
        <authorList>
            <person name="Corre E."/>
            <person name="Pelletier E."/>
            <person name="Niang G."/>
            <person name="Scheremetjew M."/>
            <person name="Finn R."/>
            <person name="Kale V."/>
            <person name="Holt S."/>
            <person name="Cochrane G."/>
            <person name="Meng A."/>
            <person name="Brown T."/>
            <person name="Cohen L."/>
        </authorList>
    </citation>
    <scope>NUCLEOTIDE SEQUENCE</scope>
    <source>
        <strain evidence="1">SM1012Den-03</strain>
    </source>
</reference>
<keyword evidence="3" id="KW-1185">Reference proteome</keyword>
<accession>A0A7S2PAF7</accession>
<name>A0A7S2PAF7_9STRA</name>